<organism evidence="2 3">
    <name type="scientific">Rhipicephalus microplus</name>
    <name type="common">Cattle tick</name>
    <name type="synonym">Boophilus microplus</name>
    <dbReference type="NCBI Taxonomy" id="6941"/>
    <lineage>
        <taxon>Eukaryota</taxon>
        <taxon>Metazoa</taxon>
        <taxon>Ecdysozoa</taxon>
        <taxon>Arthropoda</taxon>
        <taxon>Chelicerata</taxon>
        <taxon>Arachnida</taxon>
        <taxon>Acari</taxon>
        <taxon>Parasitiformes</taxon>
        <taxon>Ixodida</taxon>
        <taxon>Ixodoidea</taxon>
        <taxon>Ixodidae</taxon>
        <taxon>Rhipicephalinae</taxon>
        <taxon>Rhipicephalus</taxon>
        <taxon>Boophilus</taxon>
    </lineage>
</organism>
<dbReference type="Proteomes" id="UP000821866">
    <property type="component" value="Chromosome 8"/>
</dbReference>
<accession>A0A9J6D9U0</accession>
<protein>
    <submittedName>
        <fullName evidence="2">Uncharacterized protein</fullName>
    </submittedName>
</protein>
<dbReference type="AlphaFoldDB" id="A0A9J6D9U0"/>
<proteinExistence type="predicted"/>
<comment type="caution">
    <text evidence="2">The sequence shown here is derived from an EMBL/GenBank/DDBJ whole genome shotgun (WGS) entry which is preliminary data.</text>
</comment>
<feature type="region of interest" description="Disordered" evidence="1">
    <location>
        <begin position="79"/>
        <end position="98"/>
    </location>
</feature>
<name>A0A9J6D9U0_RHIMP</name>
<dbReference type="EMBL" id="JABSTU010000010">
    <property type="protein sequence ID" value="KAH8018807.1"/>
    <property type="molecule type" value="Genomic_DNA"/>
</dbReference>
<reference evidence="2" key="2">
    <citation type="submission" date="2021-09" db="EMBL/GenBank/DDBJ databases">
        <authorList>
            <person name="Jia N."/>
            <person name="Wang J."/>
            <person name="Shi W."/>
            <person name="Du L."/>
            <person name="Sun Y."/>
            <person name="Zhan W."/>
            <person name="Jiang J."/>
            <person name="Wang Q."/>
            <person name="Zhang B."/>
            <person name="Ji P."/>
            <person name="Sakyi L.B."/>
            <person name="Cui X."/>
            <person name="Yuan T."/>
            <person name="Jiang B."/>
            <person name="Yang W."/>
            <person name="Lam T.T.-Y."/>
            <person name="Chang Q."/>
            <person name="Ding S."/>
            <person name="Wang X."/>
            <person name="Zhu J."/>
            <person name="Ruan X."/>
            <person name="Zhao L."/>
            <person name="Wei J."/>
            <person name="Que T."/>
            <person name="Du C."/>
            <person name="Cheng J."/>
            <person name="Dai P."/>
            <person name="Han X."/>
            <person name="Huang E."/>
            <person name="Gao Y."/>
            <person name="Liu J."/>
            <person name="Shao H."/>
            <person name="Ye R."/>
            <person name="Li L."/>
            <person name="Wei W."/>
            <person name="Wang X."/>
            <person name="Wang C."/>
            <person name="Huo Q."/>
            <person name="Li W."/>
            <person name="Guo W."/>
            <person name="Chen H."/>
            <person name="Chen S."/>
            <person name="Zhou L."/>
            <person name="Zhou L."/>
            <person name="Ni X."/>
            <person name="Tian J."/>
            <person name="Zhou Y."/>
            <person name="Sheng Y."/>
            <person name="Liu T."/>
            <person name="Pan Y."/>
            <person name="Xia L."/>
            <person name="Li J."/>
            <person name="Zhao F."/>
            <person name="Cao W."/>
        </authorList>
    </citation>
    <scope>NUCLEOTIDE SEQUENCE</scope>
    <source>
        <strain evidence="2">Rmic-2018</strain>
        <tissue evidence="2">Larvae</tissue>
    </source>
</reference>
<reference evidence="2" key="1">
    <citation type="journal article" date="2020" name="Cell">
        <title>Large-Scale Comparative Analyses of Tick Genomes Elucidate Their Genetic Diversity and Vector Capacities.</title>
        <authorList>
            <consortium name="Tick Genome and Microbiome Consortium (TIGMIC)"/>
            <person name="Jia N."/>
            <person name="Wang J."/>
            <person name="Shi W."/>
            <person name="Du L."/>
            <person name="Sun Y."/>
            <person name="Zhan W."/>
            <person name="Jiang J.F."/>
            <person name="Wang Q."/>
            <person name="Zhang B."/>
            <person name="Ji P."/>
            <person name="Bell-Sakyi L."/>
            <person name="Cui X.M."/>
            <person name="Yuan T.T."/>
            <person name="Jiang B.G."/>
            <person name="Yang W.F."/>
            <person name="Lam T.T."/>
            <person name="Chang Q.C."/>
            <person name="Ding S.J."/>
            <person name="Wang X.J."/>
            <person name="Zhu J.G."/>
            <person name="Ruan X.D."/>
            <person name="Zhao L."/>
            <person name="Wei J.T."/>
            <person name="Ye R.Z."/>
            <person name="Que T.C."/>
            <person name="Du C.H."/>
            <person name="Zhou Y.H."/>
            <person name="Cheng J.X."/>
            <person name="Dai P.F."/>
            <person name="Guo W.B."/>
            <person name="Han X.H."/>
            <person name="Huang E.J."/>
            <person name="Li L.F."/>
            <person name="Wei W."/>
            <person name="Gao Y.C."/>
            <person name="Liu J.Z."/>
            <person name="Shao H.Z."/>
            <person name="Wang X."/>
            <person name="Wang C.C."/>
            <person name="Yang T.C."/>
            <person name="Huo Q.B."/>
            <person name="Li W."/>
            <person name="Chen H.Y."/>
            <person name="Chen S.E."/>
            <person name="Zhou L.G."/>
            <person name="Ni X.B."/>
            <person name="Tian J.H."/>
            <person name="Sheng Y."/>
            <person name="Liu T."/>
            <person name="Pan Y.S."/>
            <person name="Xia L.Y."/>
            <person name="Li J."/>
            <person name="Zhao F."/>
            <person name="Cao W.C."/>
        </authorList>
    </citation>
    <scope>NUCLEOTIDE SEQUENCE</scope>
    <source>
        <strain evidence="2">Rmic-2018</strain>
    </source>
</reference>
<feature type="region of interest" description="Disordered" evidence="1">
    <location>
        <begin position="1"/>
        <end position="28"/>
    </location>
</feature>
<evidence type="ECO:0000256" key="1">
    <source>
        <dbReference type="SAM" id="MobiDB-lite"/>
    </source>
</evidence>
<keyword evidence="3" id="KW-1185">Reference proteome</keyword>
<gene>
    <name evidence="2" type="ORF">HPB51_012311</name>
</gene>
<sequence>MRSRPKAKRDGGTAAAAPVARDLFGGGASKGRALAPSTCARALSQWPPGLRITWSAERPLSARTSTRLPNCELSCARRRPGPHPWPGSNGPKKGAAAPRCRRPVARQAATANATAPSGVPLIAAICSDDKWPTSVFCDASSLGGRPALATPACYRFSRLAAAASPAACELVCTP</sequence>
<evidence type="ECO:0000313" key="2">
    <source>
        <dbReference type="EMBL" id="KAH8018807.1"/>
    </source>
</evidence>
<evidence type="ECO:0000313" key="3">
    <source>
        <dbReference type="Proteomes" id="UP000821866"/>
    </source>
</evidence>